<dbReference type="Proteomes" id="UP001281410">
    <property type="component" value="Unassembled WGS sequence"/>
</dbReference>
<evidence type="ECO:0000256" key="2">
    <source>
        <dbReference type="ARBA" id="ARBA00022741"/>
    </source>
</evidence>
<evidence type="ECO:0000313" key="6">
    <source>
        <dbReference type="EMBL" id="KAK3228870.1"/>
    </source>
</evidence>
<feature type="domain" description="Disease resistance N-terminal" evidence="5">
    <location>
        <begin position="12"/>
        <end position="102"/>
    </location>
</feature>
<gene>
    <name evidence="6" type="ORF">Dsin_000751</name>
</gene>
<protein>
    <recommendedName>
        <fullName evidence="8">Disease resistance RPP13-like protein 1</fullName>
    </recommendedName>
</protein>
<reference evidence="6" key="1">
    <citation type="journal article" date="2023" name="Plant J.">
        <title>Genome sequences and population genomics provide insights into the demographic history, inbreeding, and mutation load of two 'living fossil' tree species of Dipteronia.</title>
        <authorList>
            <person name="Feng Y."/>
            <person name="Comes H.P."/>
            <person name="Chen J."/>
            <person name="Zhu S."/>
            <person name="Lu R."/>
            <person name="Zhang X."/>
            <person name="Li P."/>
            <person name="Qiu J."/>
            <person name="Olsen K.M."/>
            <person name="Qiu Y."/>
        </authorList>
    </citation>
    <scope>NUCLEOTIDE SEQUENCE</scope>
    <source>
        <strain evidence="6">NBL</strain>
    </source>
</reference>
<dbReference type="Gene3D" id="3.40.50.300">
    <property type="entry name" value="P-loop containing nucleotide triphosphate hydrolases"/>
    <property type="match status" value="1"/>
</dbReference>
<dbReference type="InterPro" id="IPR041118">
    <property type="entry name" value="Rx_N"/>
</dbReference>
<dbReference type="InterPro" id="IPR027417">
    <property type="entry name" value="P-loop_NTPase"/>
</dbReference>
<dbReference type="EMBL" id="JANJYJ010000001">
    <property type="protein sequence ID" value="KAK3228870.1"/>
    <property type="molecule type" value="Genomic_DNA"/>
</dbReference>
<dbReference type="PANTHER" id="PTHR19338:SF37">
    <property type="entry name" value="DISEASE RESISTANCE PROTEIN RGA4"/>
    <property type="match status" value="1"/>
</dbReference>
<evidence type="ECO:0008006" key="8">
    <source>
        <dbReference type="Google" id="ProtNLM"/>
    </source>
</evidence>
<dbReference type="Pfam" id="PF18052">
    <property type="entry name" value="Rx_N"/>
    <property type="match status" value="1"/>
</dbReference>
<dbReference type="Pfam" id="PF00931">
    <property type="entry name" value="NB-ARC"/>
    <property type="match status" value="1"/>
</dbReference>
<comment type="caution">
    <text evidence="6">The sequence shown here is derived from an EMBL/GenBank/DDBJ whole genome shotgun (WGS) entry which is preliminary data.</text>
</comment>
<keyword evidence="3" id="KW-0611">Plant defense</keyword>
<proteinExistence type="predicted"/>
<keyword evidence="1" id="KW-0677">Repeat</keyword>
<name>A0AAE0B3X6_9ROSI</name>
<keyword evidence="7" id="KW-1185">Reference proteome</keyword>
<evidence type="ECO:0000256" key="1">
    <source>
        <dbReference type="ARBA" id="ARBA00022737"/>
    </source>
</evidence>
<evidence type="ECO:0000259" key="4">
    <source>
        <dbReference type="Pfam" id="PF00931"/>
    </source>
</evidence>
<organism evidence="6 7">
    <name type="scientific">Dipteronia sinensis</name>
    <dbReference type="NCBI Taxonomy" id="43782"/>
    <lineage>
        <taxon>Eukaryota</taxon>
        <taxon>Viridiplantae</taxon>
        <taxon>Streptophyta</taxon>
        <taxon>Embryophyta</taxon>
        <taxon>Tracheophyta</taxon>
        <taxon>Spermatophyta</taxon>
        <taxon>Magnoliopsida</taxon>
        <taxon>eudicotyledons</taxon>
        <taxon>Gunneridae</taxon>
        <taxon>Pentapetalae</taxon>
        <taxon>rosids</taxon>
        <taxon>malvids</taxon>
        <taxon>Sapindales</taxon>
        <taxon>Sapindaceae</taxon>
        <taxon>Hippocastanoideae</taxon>
        <taxon>Acereae</taxon>
        <taxon>Dipteronia</taxon>
    </lineage>
</organism>
<accession>A0AAE0B3X6</accession>
<dbReference type="GO" id="GO:0043531">
    <property type="term" value="F:ADP binding"/>
    <property type="evidence" value="ECO:0007669"/>
    <property type="project" value="InterPro"/>
</dbReference>
<dbReference type="PANTHER" id="PTHR19338">
    <property type="entry name" value="TRANSLOCASE OF INNER MITOCHONDRIAL MEMBRANE 13 HOMOLOG"/>
    <property type="match status" value="1"/>
</dbReference>
<dbReference type="GO" id="GO:0006952">
    <property type="term" value="P:defense response"/>
    <property type="evidence" value="ECO:0007669"/>
    <property type="project" value="UniProtKB-KW"/>
</dbReference>
<dbReference type="AlphaFoldDB" id="A0AAE0B3X6"/>
<evidence type="ECO:0000256" key="3">
    <source>
        <dbReference type="ARBA" id="ARBA00022821"/>
    </source>
</evidence>
<dbReference type="SUPFAM" id="SSF52540">
    <property type="entry name" value="P-loop containing nucleoside triphosphate hydrolases"/>
    <property type="match status" value="1"/>
</dbReference>
<keyword evidence="2" id="KW-0547">Nucleotide-binding</keyword>
<evidence type="ECO:0000313" key="7">
    <source>
        <dbReference type="Proteomes" id="UP001281410"/>
    </source>
</evidence>
<dbReference type="Gene3D" id="1.20.5.4130">
    <property type="match status" value="1"/>
</dbReference>
<dbReference type="InterPro" id="IPR002182">
    <property type="entry name" value="NB-ARC"/>
</dbReference>
<evidence type="ECO:0000259" key="5">
    <source>
        <dbReference type="Pfam" id="PF18052"/>
    </source>
</evidence>
<sequence>MSIIGEALLSAAINALFDKLASTDLLQFARQEQIHSDLKKWEKILRQAYKVLDDAEEKQITDRFVKDWLDDLRNLAYDVEDILDEFVTEALRRKLVDEPQPQASTRSKVRKLIPTCCISLNPESIKFNVKMGSEIKEITDRLEKIVEQKNNLDLKDNLGGKSYKVGYRRLPATSLNETHICGRENDKEAILDMLFKDEGTSSGGVAVSVISIIGMGGLGKTTLAQLVYNDVLISKHGLIFRMILILRE</sequence>
<feature type="domain" description="NB-ARC" evidence="4">
    <location>
        <begin position="184"/>
        <end position="231"/>
    </location>
</feature>